<evidence type="ECO:0000313" key="2">
    <source>
        <dbReference type="EMBL" id="SLN31198.1"/>
    </source>
</evidence>
<dbReference type="EMBL" id="FWFO01000001">
    <property type="protein sequence ID" value="SLN31198.1"/>
    <property type="molecule type" value="Genomic_DNA"/>
</dbReference>
<reference evidence="2 3" key="1">
    <citation type="submission" date="2017-03" db="EMBL/GenBank/DDBJ databases">
        <authorList>
            <person name="Afonso C.L."/>
            <person name="Miller P.J."/>
            <person name="Scott M.A."/>
            <person name="Spackman E."/>
            <person name="Goraichik I."/>
            <person name="Dimitrov K.M."/>
            <person name="Suarez D.L."/>
            <person name="Swayne D.E."/>
        </authorList>
    </citation>
    <scope>NUCLEOTIDE SEQUENCE [LARGE SCALE GENOMIC DNA]</scope>
    <source>
        <strain evidence="2 3">CECT 7639</strain>
    </source>
</reference>
<name>A0A1Y5S2I0_9RHOB</name>
<sequence>MEAPVIQSTALVIALRPSGGLHEVADRPHCGRFVGENTGAIFYRSGETSSGTTGAKSTERPDG</sequence>
<feature type="region of interest" description="Disordered" evidence="1">
    <location>
        <begin position="43"/>
        <end position="63"/>
    </location>
</feature>
<organism evidence="2 3">
    <name type="scientific">Falsiruegeria litorea R37</name>
    <dbReference type="NCBI Taxonomy" id="1200284"/>
    <lineage>
        <taxon>Bacteria</taxon>
        <taxon>Pseudomonadati</taxon>
        <taxon>Pseudomonadota</taxon>
        <taxon>Alphaproteobacteria</taxon>
        <taxon>Rhodobacterales</taxon>
        <taxon>Roseobacteraceae</taxon>
        <taxon>Falsiruegeria</taxon>
    </lineage>
</organism>
<keyword evidence="3" id="KW-1185">Reference proteome</keyword>
<proteinExistence type="predicted"/>
<protein>
    <submittedName>
        <fullName evidence="2">Uncharacterized protein</fullName>
    </submittedName>
</protein>
<evidence type="ECO:0000313" key="3">
    <source>
        <dbReference type="Proteomes" id="UP000193077"/>
    </source>
</evidence>
<dbReference type="Proteomes" id="UP000193077">
    <property type="component" value="Unassembled WGS sequence"/>
</dbReference>
<accession>A0A1Y5S2I0</accession>
<evidence type="ECO:0000256" key="1">
    <source>
        <dbReference type="SAM" id="MobiDB-lite"/>
    </source>
</evidence>
<gene>
    <name evidence="2" type="ORF">TRL7639_01307</name>
</gene>
<feature type="compositionally biased region" description="Polar residues" evidence="1">
    <location>
        <begin position="46"/>
        <end position="56"/>
    </location>
</feature>
<dbReference type="AlphaFoldDB" id="A0A1Y5S2I0"/>